<dbReference type="OrthoDB" id="7365991at2"/>
<evidence type="ECO:0000313" key="1">
    <source>
        <dbReference type="EMBL" id="PKR50770.1"/>
    </source>
</evidence>
<sequence>MKVQINPGKTVEGKRLRVFNPVRREFFPDGVFELSDQDLRNSEIRRLLPPVSGGGISGGVFGDLVVVVDAAPAKKAKE</sequence>
<dbReference type="RefSeq" id="WP_101269885.1">
    <property type="nucleotide sequence ID" value="NZ_NWTK01000015.1"/>
</dbReference>
<dbReference type="EMBL" id="NWTK01000015">
    <property type="protein sequence ID" value="PKR50770.1"/>
    <property type="molecule type" value="Genomic_DNA"/>
</dbReference>
<proteinExistence type="predicted"/>
<evidence type="ECO:0000313" key="2">
    <source>
        <dbReference type="Proteomes" id="UP000233597"/>
    </source>
</evidence>
<comment type="caution">
    <text evidence="1">The sequence shown here is derived from an EMBL/GenBank/DDBJ whole genome shotgun (WGS) entry which is preliminary data.</text>
</comment>
<protein>
    <submittedName>
        <fullName evidence="1">Uncharacterized protein</fullName>
    </submittedName>
</protein>
<name>A0A2N3KJT1_9PROT</name>
<gene>
    <name evidence="1" type="ORF">COO20_20245</name>
</gene>
<dbReference type="AlphaFoldDB" id="A0A2N3KJT1"/>
<reference evidence="1 2" key="1">
    <citation type="submission" date="2017-09" db="EMBL/GenBank/DDBJ databases">
        <title>Biodiversity and function of Thalassospira species in the particle-attached aromatic-hydrocarbon-degrading consortia from the surface seawater of the South China Sea.</title>
        <authorList>
            <person name="Dong C."/>
            <person name="Liu R."/>
            <person name="Shao Z."/>
        </authorList>
    </citation>
    <scope>NUCLEOTIDE SEQUENCE [LARGE SCALE GENOMIC DNA]</scope>
    <source>
        <strain evidence="1 2">CSC1P2</strain>
    </source>
</reference>
<dbReference type="Proteomes" id="UP000233597">
    <property type="component" value="Unassembled WGS sequence"/>
</dbReference>
<accession>A0A2N3KJT1</accession>
<organism evidence="1 2">
    <name type="scientific">Thalassospira marina</name>
    <dbReference type="NCBI Taxonomy" id="2048283"/>
    <lineage>
        <taxon>Bacteria</taxon>
        <taxon>Pseudomonadati</taxon>
        <taxon>Pseudomonadota</taxon>
        <taxon>Alphaproteobacteria</taxon>
        <taxon>Rhodospirillales</taxon>
        <taxon>Thalassospiraceae</taxon>
        <taxon>Thalassospira</taxon>
    </lineage>
</organism>